<proteinExistence type="predicted"/>
<evidence type="ECO:0000313" key="4">
    <source>
        <dbReference type="Proteomes" id="UP000518316"/>
    </source>
</evidence>
<dbReference type="InterPro" id="IPR034139">
    <property type="entry name" value="TOPRIM_OLD"/>
</dbReference>
<comment type="caution">
    <text evidence="3">The sequence shown here is derived from an EMBL/GenBank/DDBJ whole genome shotgun (WGS) entry which is preliminary data.</text>
</comment>
<accession>A0A7W3Y7U2</accession>
<dbReference type="SUPFAM" id="SSF52540">
    <property type="entry name" value="P-loop containing nucleoside triphosphate hydrolases"/>
    <property type="match status" value="1"/>
</dbReference>
<dbReference type="Pfam" id="PF13175">
    <property type="entry name" value="AAA_15"/>
    <property type="match status" value="1"/>
</dbReference>
<evidence type="ECO:0000313" key="3">
    <source>
        <dbReference type="EMBL" id="MBB1068698.1"/>
    </source>
</evidence>
<gene>
    <name evidence="3" type="ORF">H5S40_00610</name>
</gene>
<dbReference type="Gene3D" id="3.40.50.300">
    <property type="entry name" value="P-loop containing nucleotide triphosphate hydrolases"/>
    <property type="match status" value="1"/>
</dbReference>
<protein>
    <submittedName>
        <fullName evidence="3">AAA family ATPase</fullName>
    </submittedName>
</protein>
<feature type="domain" description="OLD protein-like TOPRIM" evidence="2">
    <location>
        <begin position="481"/>
        <end position="543"/>
    </location>
</feature>
<dbReference type="InterPro" id="IPR027417">
    <property type="entry name" value="P-loop_NTPase"/>
</dbReference>
<dbReference type="PANTHER" id="PTHR43581">
    <property type="entry name" value="ATP/GTP PHOSPHATASE"/>
    <property type="match status" value="1"/>
</dbReference>
<evidence type="ECO:0000259" key="2">
    <source>
        <dbReference type="Pfam" id="PF20469"/>
    </source>
</evidence>
<name>A0A7W3Y7U2_9LACO</name>
<keyword evidence="4" id="KW-1185">Reference proteome</keyword>
<dbReference type="CDD" id="cd01026">
    <property type="entry name" value="TOPRIM_OLD"/>
    <property type="match status" value="1"/>
</dbReference>
<reference evidence="3 4" key="1">
    <citation type="submission" date="2020-07" db="EMBL/GenBank/DDBJ databases">
        <title>Description of Limosilactobacillus balticus sp. nov., Limosilactobacillus agrestis sp. nov., Limosilactobacillus albertensis sp. nov., Limosilactobacillus rudii sp. nov., Limosilactobacillus fastidiosus sp. nov., five novel Limosilactobacillus species isolated from the vertebrate gastrointestinal tract, and proposal of 6 subspecies of Limosilactobacillus reuteri adapted to the gastrointestinal tract of specific vertebrate hosts.</title>
        <authorList>
            <person name="Li F."/>
            <person name="Cheng C."/>
            <person name="Zheng J."/>
            <person name="Quevedo R.M."/>
            <person name="Li J."/>
            <person name="Roos S."/>
            <person name="Gaenzle M.G."/>
            <person name="Walter J."/>
        </authorList>
    </citation>
    <scope>NUCLEOTIDE SEQUENCE [LARGE SCALE GENOMIC DNA]</scope>
    <source>
        <strain evidence="3 4">RRLNB_1_1</strain>
    </source>
</reference>
<evidence type="ECO:0000259" key="1">
    <source>
        <dbReference type="Pfam" id="PF13175"/>
    </source>
</evidence>
<dbReference type="Proteomes" id="UP000518316">
    <property type="component" value="Unassembled WGS sequence"/>
</dbReference>
<dbReference type="EMBL" id="JACIVC010000023">
    <property type="protein sequence ID" value="MBB1068698.1"/>
    <property type="molecule type" value="Genomic_DNA"/>
</dbReference>
<dbReference type="PANTHER" id="PTHR43581:SF4">
    <property type="entry name" value="ATP_GTP PHOSPHATASE"/>
    <property type="match status" value="1"/>
</dbReference>
<feature type="domain" description="Endonuclease GajA/Old nuclease/RecF-like AAA" evidence="1">
    <location>
        <begin position="1"/>
        <end position="414"/>
    </location>
</feature>
<dbReference type="InterPro" id="IPR041685">
    <property type="entry name" value="AAA_GajA/Old/RecF-like"/>
</dbReference>
<dbReference type="Pfam" id="PF20469">
    <property type="entry name" value="OLD-like_TOPRIM"/>
    <property type="match status" value="1"/>
</dbReference>
<sequence>MYLKSLSIKNYRKFREPCVVEFAHGEWTGENPDIDSDKLKGITEEYISQSTSLIVGKNNAGKSTVFNLLRELQNTKSGKRDVFKCTDFNIPELHEWYKKYIEKNEQQNEPIQNFPKMEFKLTLGIDDINDYISNLAGIIEVGELVNKNKNMEIMITALYEVADQEAFEQAINTLRKKYIENQENRTFNEIYYREFLSLFCGDYYQLNYYSGNGNTLAEDFSLSQLLKVKTIEANTVKDKNTLSKAYNKIVSTYAKTHDMGEINKKIRILNDNVKNMVDTDITDDLESVIESIESSKNLKMNLYPDVTLEKVFANNIIYEYRENDNDIPETQFGMGYTNLMVIIANIVDYIDLYNENDINSAINLLCIEEPETFMHPQMQELFIKNISEAVAILLNKKSQFITFQMVITTHSSHILNSKIQSGNSLDNIIYLGSHNNQTLVKNIKDNEIIMEIENSRNDKKIVEMTYEYIKKYLRLELSDIFFADAVILVEGLSEETYLRYLLDNSNLNNHHIKVYRIDGTYMNEFFSLLKTIDIKTIIYTDLDLARSADEKEVANETSCLPKTNLQEYMNNEAALTTNPTIASIINSQLENGEGFNEKLISIIGQNEGARLLDRENISVYCQGKISGNYATSFEEAIILTNAKDKYAQPLIDLLKSVGPRSFKEVSTDDLSGSIIKNSYRFQRKLADKKSKFISDMIYYFVTKDDFQLKIPAYIQAGLDELCIYFGVKEFENKCDKKKTGR</sequence>
<dbReference type="RefSeq" id="WP_182597450.1">
    <property type="nucleotide sequence ID" value="NZ_JACIVC010000023.1"/>
</dbReference>
<organism evidence="3 4">
    <name type="scientific">Limosilactobacillus albertensis</name>
    <dbReference type="NCBI Taxonomy" id="2759752"/>
    <lineage>
        <taxon>Bacteria</taxon>
        <taxon>Bacillati</taxon>
        <taxon>Bacillota</taxon>
        <taxon>Bacilli</taxon>
        <taxon>Lactobacillales</taxon>
        <taxon>Lactobacillaceae</taxon>
        <taxon>Limosilactobacillus</taxon>
    </lineage>
</organism>
<dbReference type="AlphaFoldDB" id="A0A7W3Y7U2"/>
<dbReference type="InterPro" id="IPR051396">
    <property type="entry name" value="Bact_Antivir_Def_Nuclease"/>
</dbReference>